<dbReference type="InterPro" id="IPR036770">
    <property type="entry name" value="Ankyrin_rpt-contain_sf"/>
</dbReference>
<dbReference type="InterPro" id="IPR001611">
    <property type="entry name" value="Leu-rich_rpt"/>
</dbReference>
<dbReference type="SUPFAM" id="SSF52058">
    <property type="entry name" value="L domain-like"/>
    <property type="match status" value="1"/>
</dbReference>
<dbReference type="PANTHER" id="PTHR48051:SF1">
    <property type="entry name" value="RAS SUPPRESSOR PROTEIN 1"/>
    <property type="match status" value="1"/>
</dbReference>
<evidence type="ECO:0000256" key="2">
    <source>
        <dbReference type="ARBA" id="ARBA00022737"/>
    </source>
</evidence>
<dbReference type="EMBL" id="MN739354">
    <property type="protein sequence ID" value="QHT00323.1"/>
    <property type="molecule type" value="Genomic_DNA"/>
</dbReference>
<dbReference type="InterPro" id="IPR032675">
    <property type="entry name" value="LRR_dom_sf"/>
</dbReference>
<dbReference type="SUPFAM" id="SSF48403">
    <property type="entry name" value="Ankyrin repeat"/>
    <property type="match status" value="1"/>
</dbReference>
<proteinExistence type="predicted"/>
<dbReference type="PROSITE" id="PS51450">
    <property type="entry name" value="LRR"/>
    <property type="match status" value="1"/>
</dbReference>
<dbReference type="AlphaFoldDB" id="A0A6C0C7K8"/>
<sequence length="518" mass="60099">MNLSDVIQLNNGLRFRKLKHDEPVPLSTTIQVFDFGKIDLCGFDRQICGGSKYVRSIKHAHYLPITFDDIIKSVTDFSMIITQKSNLFLECESMGQVQILLKNNYIIGWCDATTLTYIRTFNAAPFVKIMMDMIPYLTETAINKMYDQINGFYFLTLVEYACTIDSVEMLELLLSCGANLNKITIYNHLLHINRGNTMFYLITRHNLDVNHLVESKSLLCQYLQCDHCEVSVIFMLATDITLRINDNVKKIWDHFRNIDEQYELLKILISWGVLYEWSTLHEMHNLKEIYVSGAGIKEIPNLICRLRLEILSLPNNSIETIPDTFFVISLRKLILHDNKIKEVPKSIGKLIFMSTLDLRNNPITKVPRSVKRLDCIKSFSISSTHIKNKSRFIKRCGQIESAMIIDDMTMTDFMHQIEPDNDPYTLPILVDAYGNETRTPGELAIAQCKKSSQPFPKLDRKFIKPSTIKCIINHEQVDKYFHEGIYIEVPVNEPDRKRIECHKLMIHDKELLIKFLNI</sequence>
<dbReference type="Gene3D" id="3.80.10.10">
    <property type="entry name" value="Ribonuclease Inhibitor"/>
    <property type="match status" value="1"/>
</dbReference>
<dbReference type="InterPro" id="IPR050216">
    <property type="entry name" value="LRR_domain-containing"/>
</dbReference>
<evidence type="ECO:0000313" key="3">
    <source>
        <dbReference type="EMBL" id="QHT00323.1"/>
    </source>
</evidence>
<protein>
    <submittedName>
        <fullName evidence="3">Uncharacterized protein</fullName>
    </submittedName>
</protein>
<organism evidence="3">
    <name type="scientific">viral metagenome</name>
    <dbReference type="NCBI Taxonomy" id="1070528"/>
    <lineage>
        <taxon>unclassified sequences</taxon>
        <taxon>metagenomes</taxon>
        <taxon>organismal metagenomes</taxon>
    </lineage>
</organism>
<dbReference type="Pfam" id="PF13855">
    <property type="entry name" value="LRR_8"/>
    <property type="match status" value="1"/>
</dbReference>
<accession>A0A6C0C7K8</accession>
<keyword evidence="2" id="KW-0677">Repeat</keyword>
<keyword evidence="1" id="KW-0433">Leucine-rich repeat</keyword>
<dbReference type="PANTHER" id="PTHR48051">
    <property type="match status" value="1"/>
</dbReference>
<reference evidence="3" key="1">
    <citation type="journal article" date="2020" name="Nature">
        <title>Giant virus diversity and host interactions through global metagenomics.</title>
        <authorList>
            <person name="Schulz F."/>
            <person name="Roux S."/>
            <person name="Paez-Espino D."/>
            <person name="Jungbluth S."/>
            <person name="Walsh D.A."/>
            <person name="Denef V.J."/>
            <person name="McMahon K.D."/>
            <person name="Konstantinidis K.T."/>
            <person name="Eloe-Fadrosh E.A."/>
            <person name="Kyrpides N.C."/>
            <person name="Woyke T."/>
        </authorList>
    </citation>
    <scope>NUCLEOTIDE SEQUENCE</scope>
    <source>
        <strain evidence="3">GVMAG-M-3300020192-26</strain>
    </source>
</reference>
<evidence type="ECO:0000256" key="1">
    <source>
        <dbReference type="ARBA" id="ARBA00022614"/>
    </source>
</evidence>
<name>A0A6C0C7K8_9ZZZZ</name>
<dbReference type="GO" id="GO:0005737">
    <property type="term" value="C:cytoplasm"/>
    <property type="evidence" value="ECO:0007669"/>
    <property type="project" value="TreeGrafter"/>
</dbReference>